<dbReference type="OrthoDB" id="4256919at2"/>
<dbReference type="Proteomes" id="UP000305778">
    <property type="component" value="Unassembled WGS sequence"/>
</dbReference>
<comment type="caution">
    <text evidence="1">The sequence shown here is derived from an EMBL/GenBank/DDBJ whole genome shotgun (WGS) entry which is preliminary data.</text>
</comment>
<proteinExistence type="predicted"/>
<organism evidence="1 2">
    <name type="scientific">Actinacidiphila oryziradicis</name>
    <dbReference type="NCBI Taxonomy" id="2571141"/>
    <lineage>
        <taxon>Bacteria</taxon>
        <taxon>Bacillati</taxon>
        <taxon>Actinomycetota</taxon>
        <taxon>Actinomycetes</taxon>
        <taxon>Kitasatosporales</taxon>
        <taxon>Streptomycetaceae</taxon>
        <taxon>Actinacidiphila</taxon>
    </lineage>
</organism>
<gene>
    <name evidence="1" type="ORF">FCI23_34190</name>
</gene>
<reference evidence="1 2" key="1">
    <citation type="submission" date="2019-04" db="EMBL/GenBank/DDBJ databases">
        <title>Streptomyces oryziradicis sp. nov., a novel actinomycete isolated from rhizosphere soil of rice (Oryza sativa L.).</title>
        <authorList>
            <person name="Li C."/>
        </authorList>
    </citation>
    <scope>NUCLEOTIDE SEQUENCE [LARGE SCALE GENOMIC DNA]</scope>
    <source>
        <strain evidence="1 2">NEAU-C40</strain>
    </source>
</reference>
<dbReference type="RefSeq" id="WP_136728038.1">
    <property type="nucleotide sequence ID" value="NZ_SUMC01000046.1"/>
</dbReference>
<sequence>MADTLTLLAGRIAALERQVRDLSRSSRLANSSIENGAIAVYDDAGALRGSIGVQQDGTVALAAVNGPTPPVPSAHTVTSVLGGVGVSWNGTFADGSQAPADFASVRVYFSASADFPGGGSLFSALHSASGSSVTVPTGGPVWVRLVCVSTSGAASGPSAVAGPAGPLQVVAQAVLDGIVTDLALANGAVTAAKIQAGAVGSVALAAGGVLEEHLHDAAVSTGKIASGAVTLNTLGGALADSASQRLVDAMGDPAAWQVTATGPGGGWSHLTGVTDAPSGPTVGQATGLVRLRGTTLIAYDPAVLYRVSVRVRATAQPAAGADNVFIGVLGIGADGVTLVNRDGANLPTGQYYCAAVLEAQPVANGWTVYTGYLKGRAAPGVSGSAGPNTDPRAAGLVHDQVRFITPYLWLNYTQQSATGVMQVDVVTVEVLKTGLVDSTNFVAESVTTAALATDSVTAGKIATDAVTAGKIAANAVTAAAIAAGAITADKLTVGGGSNILSDPSFEGAYTAALVASTTSWSVDSTKGNGSGKSLKVSAAAGSATTRSLVITTIPCLAGDQLYVAIDYQASTDYTSTAIVKWYARWEDAAGTVVGYGVVQASPPVLGATWQRVTGTVIAPANTTQAVILAESFQAAAGFVWFDNAAVRPVVGSTQIADGAITTPKMTAGTINGDRITAGTLDAAKITAQSITAAQIKALGITADVIAANAITAAKLDVGAVTATALAADAITGKTITGGAITGATVTGGVVRTAASGRRLVMDPAGGPGTSGALLIYSGHASEVTPGQISSDVVDLGGGNLQPQTIVEAPYISRGTATLRLNSPIQGVDGGRVRIEATDNLDGTAYTFWEAAKDTNGTSRVVSYASNGSGGGGGFTNVEVRGSGLHIDVNAKNLDFTELGGLVVDTGASVAGVLTAGSIVTGRVTITPSAANTPTSVVVTGLNVQGATIRGFATASTTAPGTAVTGVGVTSISSTGLTVWVTRTNTTATGVDWMLIAS</sequence>
<accession>A0A4U0SWE0</accession>
<name>A0A4U0SWE0_9ACTN</name>
<keyword evidence="2" id="KW-1185">Reference proteome</keyword>
<dbReference type="EMBL" id="SUMC01000046">
    <property type="protein sequence ID" value="TKA04825.1"/>
    <property type="molecule type" value="Genomic_DNA"/>
</dbReference>
<dbReference type="Gene3D" id="2.60.120.260">
    <property type="entry name" value="Galactose-binding domain-like"/>
    <property type="match status" value="1"/>
</dbReference>
<dbReference type="AlphaFoldDB" id="A0A4U0SWE0"/>
<protein>
    <submittedName>
        <fullName evidence="1">Uncharacterized protein</fullName>
    </submittedName>
</protein>
<evidence type="ECO:0000313" key="1">
    <source>
        <dbReference type="EMBL" id="TKA04825.1"/>
    </source>
</evidence>
<evidence type="ECO:0000313" key="2">
    <source>
        <dbReference type="Proteomes" id="UP000305778"/>
    </source>
</evidence>